<dbReference type="SUPFAM" id="SSF52058">
    <property type="entry name" value="L domain-like"/>
    <property type="match status" value="1"/>
</dbReference>
<feature type="compositionally biased region" description="Basic residues" evidence="1">
    <location>
        <begin position="1"/>
        <end position="11"/>
    </location>
</feature>
<protein>
    <recommendedName>
        <fullName evidence="3">Leucine-rich repeat-containing protein 40</fullName>
    </recommendedName>
</protein>
<evidence type="ECO:0000256" key="1">
    <source>
        <dbReference type="SAM" id="MobiDB-lite"/>
    </source>
</evidence>
<dbReference type="InterPro" id="IPR032675">
    <property type="entry name" value="LRR_dom_sf"/>
</dbReference>
<reference evidence="2" key="1">
    <citation type="submission" date="2017-05" db="UniProtKB">
        <authorList>
            <consortium name="EnsemblMetazoa"/>
        </authorList>
    </citation>
    <scope>IDENTIFICATION</scope>
</reference>
<dbReference type="AlphaFoldDB" id="A0A1X7TEE9"/>
<dbReference type="eggNOG" id="KOG0472">
    <property type="taxonomic scope" value="Eukaryota"/>
</dbReference>
<dbReference type="STRING" id="400682.A0A1X7TEE9"/>
<dbReference type="Gene3D" id="3.80.10.10">
    <property type="entry name" value="Ribonuclease Inhibitor"/>
    <property type="match status" value="1"/>
</dbReference>
<feature type="compositionally biased region" description="Polar residues" evidence="1">
    <location>
        <begin position="23"/>
        <end position="32"/>
    </location>
</feature>
<dbReference type="OrthoDB" id="660555at2759"/>
<sequence>MSSSRGARRKSPAGSTRLKPNPNFFNSPSQSDGVGKEGSVPESLLKQVRKTGSLNLSNSRGISVIPPKLWRLNIDPPDGSTASFDVDERWWDQVEVTKLDLSSNEIKEISEDIENFNSLSALEVQYNELTCLPNNVIKLDKLCKIFASLCYMLGRFESLHYLLFDVLLLIK</sequence>
<accession>A0A1X7TEE9</accession>
<organism evidence="2">
    <name type="scientific">Amphimedon queenslandica</name>
    <name type="common">Sponge</name>
    <dbReference type="NCBI Taxonomy" id="400682"/>
    <lineage>
        <taxon>Eukaryota</taxon>
        <taxon>Metazoa</taxon>
        <taxon>Porifera</taxon>
        <taxon>Demospongiae</taxon>
        <taxon>Heteroscleromorpha</taxon>
        <taxon>Haplosclerida</taxon>
        <taxon>Niphatidae</taxon>
        <taxon>Amphimedon</taxon>
    </lineage>
</organism>
<evidence type="ECO:0000313" key="2">
    <source>
        <dbReference type="EnsemblMetazoa" id="Aqu2.1.12988_001"/>
    </source>
</evidence>
<name>A0A1X7TEE9_AMPQE</name>
<evidence type="ECO:0008006" key="3">
    <source>
        <dbReference type="Google" id="ProtNLM"/>
    </source>
</evidence>
<proteinExistence type="predicted"/>
<feature type="region of interest" description="Disordered" evidence="1">
    <location>
        <begin position="1"/>
        <end position="40"/>
    </location>
</feature>
<dbReference type="InParanoid" id="A0A1X7TEE9"/>
<dbReference type="EnsemblMetazoa" id="Aqu2.1.12988_001">
    <property type="protein sequence ID" value="Aqu2.1.12988_001"/>
    <property type="gene ID" value="Aqu2.1.12988"/>
</dbReference>